<comment type="caution">
    <text evidence="1">The sequence shown here is derived from an EMBL/GenBank/DDBJ whole genome shotgun (WGS) entry which is preliminary data.</text>
</comment>
<protein>
    <recommendedName>
        <fullName evidence="3">T9SS type A sorting domain-containing protein</fullName>
    </recommendedName>
</protein>
<dbReference type="EMBL" id="JAGQHS010000368">
    <property type="protein sequence ID" value="MCA9759498.1"/>
    <property type="molecule type" value="Genomic_DNA"/>
</dbReference>
<proteinExistence type="predicted"/>
<reference evidence="1" key="2">
    <citation type="journal article" date="2021" name="Microbiome">
        <title>Successional dynamics and alternative stable states in a saline activated sludge microbial community over 9 years.</title>
        <authorList>
            <person name="Wang Y."/>
            <person name="Ye J."/>
            <person name="Ju F."/>
            <person name="Liu L."/>
            <person name="Boyd J.A."/>
            <person name="Deng Y."/>
            <person name="Parks D.H."/>
            <person name="Jiang X."/>
            <person name="Yin X."/>
            <person name="Woodcroft B.J."/>
            <person name="Tyson G.W."/>
            <person name="Hugenholtz P."/>
            <person name="Polz M.F."/>
            <person name="Zhang T."/>
        </authorList>
    </citation>
    <scope>NUCLEOTIDE SEQUENCE</scope>
    <source>
        <strain evidence="1">HKST-UBA02</strain>
    </source>
</reference>
<name>A0A956NKJ6_UNCEI</name>
<dbReference type="Gene3D" id="2.60.40.4070">
    <property type="match status" value="1"/>
</dbReference>
<evidence type="ECO:0008006" key="3">
    <source>
        <dbReference type="Google" id="ProtNLM"/>
    </source>
</evidence>
<feature type="non-terminal residue" evidence="1">
    <location>
        <position position="1"/>
    </location>
</feature>
<organism evidence="1 2">
    <name type="scientific">Eiseniibacteriota bacterium</name>
    <dbReference type="NCBI Taxonomy" id="2212470"/>
    <lineage>
        <taxon>Bacteria</taxon>
        <taxon>Candidatus Eiseniibacteriota</taxon>
    </lineage>
</organism>
<gene>
    <name evidence="1" type="ORF">KDA27_27130</name>
</gene>
<reference evidence="1" key="1">
    <citation type="submission" date="2020-04" db="EMBL/GenBank/DDBJ databases">
        <authorList>
            <person name="Zhang T."/>
        </authorList>
    </citation>
    <scope>NUCLEOTIDE SEQUENCE</scope>
    <source>
        <strain evidence="1">HKST-UBA02</strain>
    </source>
</reference>
<accession>A0A956NKJ6</accession>
<dbReference type="AlphaFoldDB" id="A0A956NKJ6"/>
<dbReference type="Proteomes" id="UP000739538">
    <property type="component" value="Unassembled WGS sequence"/>
</dbReference>
<evidence type="ECO:0000313" key="1">
    <source>
        <dbReference type="EMBL" id="MCA9759498.1"/>
    </source>
</evidence>
<sequence>RTQITTLGVFNEDALTTLENEVSQGDAMSFQASFVDSDGFAAEGGFSASATTSDEAAFLESFGSARLLWRFTVEETTVARLDGFIDPVDQGKATIALLGPSSGFYQFRQGVRIDLDETITLEPGLYEASLTLLGFAQASDGLVTSASGTFAVSLSVDSPSAIDGPTAQLDTSPFVYPQPATSAAHIDLRSPTLAEEDLVVLDVLGRQVRTLRAGSAERTWDLRDERGVRVPGGVYFARVGRSGEPIKLTVAR</sequence>
<evidence type="ECO:0000313" key="2">
    <source>
        <dbReference type="Proteomes" id="UP000739538"/>
    </source>
</evidence>